<dbReference type="GO" id="GO:0006487">
    <property type="term" value="P:protein N-linked glycosylation"/>
    <property type="evidence" value="ECO:0007669"/>
    <property type="project" value="TreeGrafter"/>
</dbReference>
<dbReference type="GO" id="GO:0000136">
    <property type="term" value="C:mannan polymerase complex"/>
    <property type="evidence" value="ECO:0007669"/>
    <property type="project" value="TreeGrafter"/>
</dbReference>
<keyword evidence="3" id="KW-0812">Transmembrane</keyword>
<keyword evidence="3" id="KW-0472">Membrane</keyword>
<dbReference type="AlphaFoldDB" id="B9WIY8"/>
<accession>B9WIY8</accession>
<dbReference type="InterPro" id="IPR029044">
    <property type="entry name" value="Nucleotide-diphossugar_trans"/>
</dbReference>
<dbReference type="RefSeq" id="XP_002421050.1">
    <property type="nucleotide sequence ID" value="XM_002421005.1"/>
</dbReference>
<keyword evidence="3" id="KW-1133">Transmembrane helix</keyword>
<dbReference type="OrthoDB" id="204164at2759"/>
<comment type="similarity">
    <text evidence="1">Belongs to the ANP1/MMN9/VAN1 family.</text>
</comment>
<evidence type="ECO:0000313" key="4">
    <source>
        <dbReference type="CGD" id="CAL0000165613"/>
    </source>
</evidence>
<keyword evidence="6" id="KW-1185">Reference proteome</keyword>
<dbReference type="Pfam" id="PF03452">
    <property type="entry name" value="Anp1"/>
    <property type="match status" value="1"/>
</dbReference>
<dbReference type="CGD" id="CAL0000165613">
    <property type="gene designation" value="Cd36_63110"/>
</dbReference>
<organism evidence="5 6">
    <name type="scientific">Candida dubliniensis (strain CD36 / ATCC MYA-646 / CBS 7987 / NCPF 3949 / NRRL Y-17841)</name>
    <name type="common">Yeast</name>
    <dbReference type="NCBI Taxonomy" id="573826"/>
    <lineage>
        <taxon>Eukaryota</taxon>
        <taxon>Fungi</taxon>
        <taxon>Dikarya</taxon>
        <taxon>Ascomycota</taxon>
        <taxon>Saccharomycotina</taxon>
        <taxon>Pichiomycetes</taxon>
        <taxon>Debaryomycetaceae</taxon>
        <taxon>Candida/Lodderomyces clade</taxon>
        <taxon>Candida</taxon>
    </lineage>
</organism>
<feature type="compositionally biased region" description="Polar residues" evidence="2">
    <location>
        <begin position="54"/>
        <end position="66"/>
    </location>
</feature>
<protein>
    <submittedName>
        <fullName evidence="5">Alpha 1-6 mannosyltransferase, putative</fullName>
    </submittedName>
</protein>
<dbReference type="CAZy" id="GT62">
    <property type="family name" value="Glycosyltransferase Family 62"/>
</dbReference>
<name>B9WIY8_CANDC</name>
<feature type="region of interest" description="Disordered" evidence="2">
    <location>
        <begin position="54"/>
        <end position="80"/>
    </location>
</feature>
<sequence>MLSAELKRRKKLLLPLALISGIIGLIFFTNYNYSFTTTSHPVLSSSSITPHKSNSAFPKLDQSSSAKAKPNPGNLIVNHQNDKSKTDTYFTKFTHKDPQFDYTKITYTSTNKNFITNNIKVDEETGETTEVVNKPTVLIMSVIGNNEPYGSDRYFDQFMLTVLSLVENQPDYEFSLGLLNNNNEEFIRIQDYFEKNLQKDLPETLSSIFKSISLISAPFLDQNTGFSREQRHDDRVQRLRRRLIAKSRNFLLLNSLNLEQYVLSLDADMVRFEHPEKFIKTFIDSKKDIVVPRIERPGLKDYDKNSWRGQRTKPTKEQLDKMDNNQWDQWNYVPHDVKDHIYHFQTYLDNKDNEYDLHKDEYDYIVPLDSVGGAVLFAKSIVFKQGVVFPTSLIVGTTWDRQEGYDGIETEGVCYLAKPLGFSCWGMPNVVAHHSGG</sequence>
<dbReference type="GO" id="GO:0000032">
    <property type="term" value="P:cell wall mannoprotein biosynthetic process"/>
    <property type="evidence" value="ECO:0007669"/>
    <property type="project" value="TreeGrafter"/>
</dbReference>
<feature type="transmembrane region" description="Helical" evidence="3">
    <location>
        <begin position="12"/>
        <end position="33"/>
    </location>
</feature>
<evidence type="ECO:0000313" key="5">
    <source>
        <dbReference type="EMBL" id="CAX41206.1"/>
    </source>
</evidence>
<dbReference type="HOGENOM" id="CLU_048297_2_0_1"/>
<dbReference type="GeneID" id="8048597"/>
<dbReference type="EMBL" id="FM992693">
    <property type="protein sequence ID" value="CAX41206.1"/>
    <property type="molecule type" value="Genomic_DNA"/>
</dbReference>
<keyword evidence="5" id="KW-0328">Glycosyltransferase</keyword>
<keyword evidence="5" id="KW-0808">Transferase</keyword>
<evidence type="ECO:0000256" key="1">
    <source>
        <dbReference type="ARBA" id="ARBA00037964"/>
    </source>
</evidence>
<dbReference type="GO" id="GO:0000009">
    <property type="term" value="F:alpha-1,6-mannosyltransferase activity"/>
    <property type="evidence" value="ECO:0007669"/>
    <property type="project" value="TreeGrafter"/>
</dbReference>
<dbReference type="InterPro" id="IPR052086">
    <property type="entry name" value="Mannan_Polymerase_Subunit"/>
</dbReference>
<evidence type="ECO:0000313" key="6">
    <source>
        <dbReference type="Proteomes" id="UP000002605"/>
    </source>
</evidence>
<dbReference type="Gene3D" id="3.90.550.10">
    <property type="entry name" value="Spore Coat Polysaccharide Biosynthesis Protein SpsA, Chain A"/>
    <property type="match status" value="1"/>
</dbReference>
<evidence type="ECO:0000256" key="3">
    <source>
        <dbReference type="SAM" id="Phobius"/>
    </source>
</evidence>
<dbReference type="Proteomes" id="UP000002605">
    <property type="component" value="Chromosome 6"/>
</dbReference>
<proteinExistence type="inferred from homology"/>
<reference evidence="5 6" key="1">
    <citation type="journal article" date="2009" name="Genome Res.">
        <title>Comparative genomics of the fungal pathogens Candida dubliniensis and Candida albicans.</title>
        <authorList>
            <person name="Jackson A.P."/>
            <person name="Gamble J.A."/>
            <person name="Yeomans T."/>
            <person name="Moran G.P."/>
            <person name="Saunders D."/>
            <person name="Harris D."/>
            <person name="Aslett M."/>
            <person name="Barrell J.F."/>
            <person name="Butler G."/>
            <person name="Citiulo F."/>
            <person name="Coleman D.C."/>
            <person name="de Groot P.W.J."/>
            <person name="Goodwin T.J."/>
            <person name="Quail M.A."/>
            <person name="McQuillan J."/>
            <person name="Munro C.A."/>
            <person name="Pain A."/>
            <person name="Poulter R.T."/>
            <person name="Rajandream M.A."/>
            <person name="Renauld H."/>
            <person name="Spiering M.J."/>
            <person name="Tivey A."/>
            <person name="Gow N.A.R."/>
            <person name="Barrell B."/>
            <person name="Sullivan D.J."/>
            <person name="Berriman M."/>
        </authorList>
    </citation>
    <scope>NUCLEOTIDE SEQUENCE [LARGE SCALE GENOMIC DNA]</scope>
    <source>
        <strain evidence="6">CD36 / ATCC MYA-646 / CBS 7987 / NCPF 3949 / NRRL Y-17841</strain>
    </source>
</reference>
<gene>
    <name evidence="4" type="ordered locus">Cd36_63110</name>
    <name evidence="5" type="ORF">CD36_63110</name>
</gene>
<dbReference type="PANTHER" id="PTHR43083:SF6">
    <property type="entry name" value="MANNAN POLYMERASE COMPLEXES SUBUNIT MNN9"/>
    <property type="match status" value="1"/>
</dbReference>
<dbReference type="KEGG" id="cdu:CD36_63110"/>
<dbReference type="eggNOG" id="ENOG502S17G">
    <property type="taxonomic scope" value="Eukaryota"/>
</dbReference>
<dbReference type="VEuPathDB" id="FungiDB:CD36_63110"/>
<evidence type="ECO:0000256" key="2">
    <source>
        <dbReference type="SAM" id="MobiDB-lite"/>
    </source>
</evidence>
<dbReference type="PANTHER" id="PTHR43083">
    <property type="entry name" value="MANNAN POLYMERASE II"/>
    <property type="match status" value="1"/>
</dbReference>